<sequence length="62" mass="7039">MCKECSRVCTYQVTSLYKHLPYGEPLALQESDKKIVVGNINTTFDAKGFKDVAKIFKLHSML</sequence>
<organism evidence="1 2">
    <name type="scientific">Dreissena polymorpha</name>
    <name type="common">Zebra mussel</name>
    <name type="synonym">Mytilus polymorpha</name>
    <dbReference type="NCBI Taxonomy" id="45954"/>
    <lineage>
        <taxon>Eukaryota</taxon>
        <taxon>Metazoa</taxon>
        <taxon>Spiralia</taxon>
        <taxon>Lophotrochozoa</taxon>
        <taxon>Mollusca</taxon>
        <taxon>Bivalvia</taxon>
        <taxon>Autobranchia</taxon>
        <taxon>Heteroconchia</taxon>
        <taxon>Euheterodonta</taxon>
        <taxon>Imparidentia</taxon>
        <taxon>Neoheterodontei</taxon>
        <taxon>Myida</taxon>
        <taxon>Dreissenoidea</taxon>
        <taxon>Dreissenidae</taxon>
        <taxon>Dreissena</taxon>
    </lineage>
</organism>
<protein>
    <submittedName>
        <fullName evidence="1">Uncharacterized protein</fullName>
    </submittedName>
</protein>
<dbReference type="Proteomes" id="UP000828390">
    <property type="component" value="Unassembled WGS sequence"/>
</dbReference>
<comment type="caution">
    <text evidence="1">The sequence shown here is derived from an EMBL/GenBank/DDBJ whole genome shotgun (WGS) entry which is preliminary data.</text>
</comment>
<accession>A0A9D4S3R7</accession>
<dbReference type="AlphaFoldDB" id="A0A9D4S3R7"/>
<dbReference type="EMBL" id="JAIWYP010000001">
    <property type="protein sequence ID" value="KAH3890656.1"/>
    <property type="molecule type" value="Genomic_DNA"/>
</dbReference>
<gene>
    <name evidence="1" type="ORF">DPMN_014741</name>
</gene>
<evidence type="ECO:0000313" key="2">
    <source>
        <dbReference type="Proteomes" id="UP000828390"/>
    </source>
</evidence>
<keyword evidence="2" id="KW-1185">Reference proteome</keyword>
<reference evidence="1" key="1">
    <citation type="journal article" date="2019" name="bioRxiv">
        <title>The Genome of the Zebra Mussel, Dreissena polymorpha: A Resource for Invasive Species Research.</title>
        <authorList>
            <person name="McCartney M.A."/>
            <person name="Auch B."/>
            <person name="Kono T."/>
            <person name="Mallez S."/>
            <person name="Zhang Y."/>
            <person name="Obille A."/>
            <person name="Becker A."/>
            <person name="Abrahante J.E."/>
            <person name="Garbe J."/>
            <person name="Badalamenti J.P."/>
            <person name="Herman A."/>
            <person name="Mangelson H."/>
            <person name="Liachko I."/>
            <person name="Sullivan S."/>
            <person name="Sone E.D."/>
            <person name="Koren S."/>
            <person name="Silverstein K.A.T."/>
            <person name="Beckman K.B."/>
            <person name="Gohl D.M."/>
        </authorList>
    </citation>
    <scope>NUCLEOTIDE SEQUENCE</scope>
    <source>
        <strain evidence="1">Duluth1</strain>
        <tissue evidence="1">Whole animal</tissue>
    </source>
</reference>
<evidence type="ECO:0000313" key="1">
    <source>
        <dbReference type="EMBL" id="KAH3890656.1"/>
    </source>
</evidence>
<name>A0A9D4S3R7_DREPO</name>
<proteinExistence type="predicted"/>
<reference evidence="1" key="2">
    <citation type="submission" date="2020-11" db="EMBL/GenBank/DDBJ databases">
        <authorList>
            <person name="McCartney M.A."/>
            <person name="Auch B."/>
            <person name="Kono T."/>
            <person name="Mallez S."/>
            <person name="Becker A."/>
            <person name="Gohl D.M."/>
            <person name="Silverstein K.A.T."/>
            <person name="Koren S."/>
            <person name="Bechman K.B."/>
            <person name="Herman A."/>
            <person name="Abrahante J.E."/>
            <person name="Garbe J."/>
        </authorList>
    </citation>
    <scope>NUCLEOTIDE SEQUENCE</scope>
    <source>
        <strain evidence="1">Duluth1</strain>
        <tissue evidence="1">Whole animal</tissue>
    </source>
</reference>